<protein>
    <submittedName>
        <fullName evidence="5">OmpA family protein</fullName>
    </submittedName>
</protein>
<sequence length="622" mass="66949">MKLHARIVAGTALGVLMASAPVFADERQAGTVAPENILLAQNDAPPAEEVPLKEGDQPAPAGDQPAPAPQPTAQEPAPAPNAAEPAPEPQPEQAAEPQPAPEPQAAPQANPEPEAAPQAAPEPAPKEAPQAEIPPEPAPKGDAAPQDAPAMEAPEPRPQPQDPAPEAEQPAQTDKPAAGAPAVEPPPADAAPRDGATPAPNGGADQPAADAPAPQQQPAPAGDAPVQPVPKGTPPAPEAAPAPSDQPSPPPGDQSDVMPENAAPILDSAKQPGVADGDQPVPEVDVPETEDVPPPTSDQDAQTPEISPRDIESITATEGRRIDREEYRRERDERPEGADVLREIGERIIYQLGGETFVRGPDRGRLERNAEDIYYEELPRGRVRETIVRPNGVQIVTVRNRFGDVIRRSRVMPDGREVILTYVDERDYDRQREWRDPGRDLPPLRLRIPYREYILDAGQVEDPDRYYQFLDQPPVERARQLYSVDDVKRSARLRDTVRRVDLDTITFPTGSAQVDPSEVDELEGIASAIQRMLEENPAETFLIEGHTDAVGSDVSNLALSDARAEGVANVLTQYYDIPPENLVTQGYGERYLKIATDGPSRENRRVAIRRITPLVTPVASAQ</sequence>
<dbReference type="Pfam" id="PF00691">
    <property type="entry name" value="OmpA"/>
    <property type="match status" value="1"/>
</dbReference>
<feature type="domain" description="OmpA-like" evidence="4">
    <location>
        <begin position="494"/>
        <end position="619"/>
    </location>
</feature>
<feature type="region of interest" description="Disordered" evidence="2">
    <location>
        <begin position="34"/>
        <end position="336"/>
    </location>
</feature>
<keyword evidence="3" id="KW-0732">Signal</keyword>
<accession>A0ABV3SFC1</accession>
<evidence type="ECO:0000313" key="6">
    <source>
        <dbReference type="Proteomes" id="UP001556692"/>
    </source>
</evidence>
<feature type="compositionally biased region" description="Low complexity" evidence="2">
    <location>
        <begin position="57"/>
        <end position="97"/>
    </location>
</feature>
<name>A0ABV3SFC1_9HYPH</name>
<dbReference type="Proteomes" id="UP001556692">
    <property type="component" value="Unassembled WGS sequence"/>
</dbReference>
<dbReference type="SUPFAM" id="SSF103088">
    <property type="entry name" value="OmpA-like"/>
    <property type="match status" value="1"/>
</dbReference>
<organism evidence="5 6">
    <name type="scientific">Aquibium pacificus</name>
    <dbReference type="NCBI Taxonomy" id="3153579"/>
    <lineage>
        <taxon>Bacteria</taxon>
        <taxon>Pseudomonadati</taxon>
        <taxon>Pseudomonadota</taxon>
        <taxon>Alphaproteobacteria</taxon>
        <taxon>Hyphomicrobiales</taxon>
        <taxon>Phyllobacteriaceae</taxon>
        <taxon>Aquibium</taxon>
    </lineage>
</organism>
<feature type="compositionally biased region" description="Low complexity" evidence="2">
    <location>
        <begin position="164"/>
        <end position="182"/>
    </location>
</feature>
<feature type="chain" id="PRO_5045807914" evidence="3">
    <location>
        <begin position="25"/>
        <end position="622"/>
    </location>
</feature>
<gene>
    <name evidence="5" type="ORF">ABGN05_04945</name>
</gene>
<feature type="compositionally biased region" description="Pro residues" evidence="2">
    <location>
        <begin position="227"/>
        <end position="252"/>
    </location>
</feature>
<comment type="caution">
    <text evidence="5">The sequence shown here is derived from an EMBL/GenBank/DDBJ whole genome shotgun (WGS) entry which is preliminary data.</text>
</comment>
<feature type="signal peptide" evidence="3">
    <location>
        <begin position="1"/>
        <end position="24"/>
    </location>
</feature>
<evidence type="ECO:0000256" key="3">
    <source>
        <dbReference type="SAM" id="SignalP"/>
    </source>
</evidence>
<proteinExistence type="predicted"/>
<dbReference type="RefSeq" id="WP_367952864.1">
    <property type="nucleotide sequence ID" value="NZ_JBDPGJ010000001.1"/>
</dbReference>
<dbReference type="PANTHER" id="PTHR30329">
    <property type="entry name" value="STATOR ELEMENT OF FLAGELLAR MOTOR COMPLEX"/>
    <property type="match status" value="1"/>
</dbReference>
<dbReference type="EMBL" id="JBDPGJ010000001">
    <property type="protein sequence ID" value="MEX0405008.1"/>
    <property type="molecule type" value="Genomic_DNA"/>
</dbReference>
<dbReference type="Gene3D" id="3.30.1330.60">
    <property type="entry name" value="OmpA-like domain"/>
    <property type="match status" value="1"/>
</dbReference>
<dbReference type="PRINTS" id="PR01217">
    <property type="entry name" value="PRICHEXTENSN"/>
</dbReference>
<evidence type="ECO:0000259" key="4">
    <source>
        <dbReference type="PROSITE" id="PS51123"/>
    </source>
</evidence>
<feature type="compositionally biased region" description="Low complexity" evidence="2">
    <location>
        <begin position="193"/>
        <end position="226"/>
    </location>
</feature>
<evidence type="ECO:0000256" key="2">
    <source>
        <dbReference type="SAM" id="MobiDB-lite"/>
    </source>
</evidence>
<evidence type="ECO:0000313" key="5">
    <source>
        <dbReference type="EMBL" id="MEX0405008.1"/>
    </source>
</evidence>
<dbReference type="InterPro" id="IPR050330">
    <property type="entry name" value="Bact_OuterMem_StrucFunc"/>
</dbReference>
<keyword evidence="6" id="KW-1185">Reference proteome</keyword>
<feature type="compositionally biased region" description="Basic and acidic residues" evidence="2">
    <location>
        <begin position="307"/>
        <end position="336"/>
    </location>
</feature>
<evidence type="ECO:0000256" key="1">
    <source>
        <dbReference type="PROSITE-ProRule" id="PRU00473"/>
    </source>
</evidence>
<keyword evidence="1" id="KW-0472">Membrane</keyword>
<feature type="compositionally biased region" description="Low complexity" evidence="2">
    <location>
        <begin position="105"/>
        <end position="131"/>
    </location>
</feature>
<dbReference type="InterPro" id="IPR006665">
    <property type="entry name" value="OmpA-like"/>
</dbReference>
<reference evidence="5 6" key="1">
    <citation type="submission" date="2024-05" db="EMBL/GenBank/DDBJ databases">
        <authorList>
            <person name="Jiang F."/>
        </authorList>
    </citation>
    <scope>NUCLEOTIDE SEQUENCE [LARGE SCALE GENOMIC DNA]</scope>
    <source>
        <strain evidence="5 6">LZ166</strain>
    </source>
</reference>
<dbReference type="PROSITE" id="PS51123">
    <property type="entry name" value="OMPA_2"/>
    <property type="match status" value="1"/>
</dbReference>
<dbReference type="PANTHER" id="PTHR30329:SF21">
    <property type="entry name" value="LIPOPROTEIN YIAD-RELATED"/>
    <property type="match status" value="1"/>
</dbReference>
<dbReference type="InterPro" id="IPR036737">
    <property type="entry name" value="OmpA-like_sf"/>
</dbReference>
<dbReference type="CDD" id="cd07185">
    <property type="entry name" value="OmpA_C-like"/>
    <property type="match status" value="1"/>
</dbReference>